<dbReference type="Pfam" id="PF00125">
    <property type="entry name" value="Histone"/>
    <property type="match status" value="1"/>
</dbReference>
<feature type="compositionally biased region" description="Polar residues" evidence="8">
    <location>
        <begin position="204"/>
        <end position="226"/>
    </location>
</feature>
<comment type="subcellular location">
    <subcellularLocation>
        <location evidence="1">Nucleus</location>
    </subcellularLocation>
</comment>
<reference evidence="10 11" key="1">
    <citation type="journal article" date="2018" name="G3 (Bethesda)">
        <title>Phylogenetic and Phylogenomic Definition of Rhizopus Species.</title>
        <authorList>
            <person name="Gryganskyi A.P."/>
            <person name="Golan J."/>
            <person name="Dolatabadi S."/>
            <person name="Mondo S."/>
            <person name="Robb S."/>
            <person name="Idnurm A."/>
            <person name="Muszewska A."/>
            <person name="Steczkiewicz K."/>
            <person name="Masonjones S."/>
            <person name="Liao H.L."/>
            <person name="Gajdeczka M.T."/>
            <person name="Anike F."/>
            <person name="Vuek A."/>
            <person name="Anishchenko I.M."/>
            <person name="Voigt K."/>
            <person name="de Hoog G.S."/>
            <person name="Smith M.E."/>
            <person name="Heitman J."/>
            <person name="Vilgalys R."/>
            <person name="Stajich J.E."/>
        </authorList>
    </citation>
    <scope>NUCLEOTIDE SEQUENCE [LARGE SCALE GENOMIC DNA]</scope>
    <source>
        <strain evidence="10 11">LSU 92-RS-03</strain>
    </source>
</reference>
<dbReference type="Gene3D" id="1.10.20.10">
    <property type="entry name" value="Histone, subunit A"/>
    <property type="match status" value="1"/>
</dbReference>
<evidence type="ECO:0000256" key="3">
    <source>
        <dbReference type="ARBA" id="ARBA00023125"/>
    </source>
</evidence>
<evidence type="ECO:0000259" key="9">
    <source>
        <dbReference type="Pfam" id="PF00125"/>
    </source>
</evidence>
<evidence type="ECO:0000256" key="8">
    <source>
        <dbReference type="SAM" id="MobiDB-lite"/>
    </source>
</evidence>
<proteinExistence type="inferred from homology"/>
<keyword evidence="6" id="KW-0539">Nucleus</keyword>
<feature type="region of interest" description="Disordered" evidence="8">
    <location>
        <begin position="192"/>
        <end position="259"/>
    </location>
</feature>
<keyword evidence="2" id="KW-0805">Transcription regulation</keyword>
<feature type="compositionally biased region" description="Polar residues" evidence="8">
    <location>
        <begin position="233"/>
        <end position="243"/>
    </location>
</feature>
<dbReference type="STRING" id="4846.A0A367INM7"/>
<dbReference type="CDD" id="cd22908">
    <property type="entry name" value="HFD_NFYC-like"/>
    <property type="match status" value="1"/>
</dbReference>
<dbReference type="Proteomes" id="UP000253551">
    <property type="component" value="Unassembled WGS sequence"/>
</dbReference>
<keyword evidence="11" id="KW-1185">Reference proteome</keyword>
<evidence type="ECO:0000256" key="2">
    <source>
        <dbReference type="ARBA" id="ARBA00023015"/>
    </source>
</evidence>
<comment type="similarity">
    <text evidence="7">Belongs to the NFYC/HAP5 subunit family.</text>
</comment>
<organism evidence="10 11">
    <name type="scientific">Rhizopus stolonifer</name>
    <name type="common">Rhizopus nigricans</name>
    <dbReference type="NCBI Taxonomy" id="4846"/>
    <lineage>
        <taxon>Eukaryota</taxon>
        <taxon>Fungi</taxon>
        <taxon>Fungi incertae sedis</taxon>
        <taxon>Mucoromycota</taxon>
        <taxon>Mucoromycotina</taxon>
        <taxon>Mucoromycetes</taxon>
        <taxon>Mucorales</taxon>
        <taxon>Mucorineae</taxon>
        <taxon>Rhizopodaceae</taxon>
        <taxon>Rhizopus</taxon>
    </lineage>
</organism>
<dbReference type="GO" id="GO:0001228">
    <property type="term" value="F:DNA-binding transcription activator activity, RNA polymerase II-specific"/>
    <property type="evidence" value="ECO:0007669"/>
    <property type="project" value="TreeGrafter"/>
</dbReference>
<evidence type="ECO:0000256" key="7">
    <source>
        <dbReference type="ARBA" id="ARBA00038129"/>
    </source>
</evidence>
<dbReference type="AlphaFoldDB" id="A0A367INM7"/>
<evidence type="ECO:0000256" key="4">
    <source>
        <dbReference type="ARBA" id="ARBA00023159"/>
    </source>
</evidence>
<dbReference type="GO" id="GO:0046982">
    <property type="term" value="F:protein heterodimerization activity"/>
    <property type="evidence" value="ECO:0007669"/>
    <property type="project" value="InterPro"/>
</dbReference>
<dbReference type="InterPro" id="IPR007125">
    <property type="entry name" value="H2A/H2B/H3"/>
</dbReference>
<evidence type="ECO:0000256" key="6">
    <source>
        <dbReference type="ARBA" id="ARBA00023242"/>
    </source>
</evidence>
<gene>
    <name evidence="10" type="ORF">CU098_005895</name>
</gene>
<accession>A0A367INM7</accession>
<evidence type="ECO:0000256" key="1">
    <source>
        <dbReference type="ARBA" id="ARBA00004123"/>
    </source>
</evidence>
<evidence type="ECO:0000256" key="5">
    <source>
        <dbReference type="ARBA" id="ARBA00023163"/>
    </source>
</evidence>
<dbReference type="GO" id="GO:0016602">
    <property type="term" value="C:CCAAT-binding factor complex"/>
    <property type="evidence" value="ECO:0007669"/>
    <property type="project" value="TreeGrafter"/>
</dbReference>
<dbReference type="GO" id="GO:0000978">
    <property type="term" value="F:RNA polymerase II cis-regulatory region sequence-specific DNA binding"/>
    <property type="evidence" value="ECO:0007669"/>
    <property type="project" value="TreeGrafter"/>
</dbReference>
<keyword evidence="5" id="KW-0804">Transcription</keyword>
<sequence length="259" mass="29545">MSHPQQGIEQHTHNTYQQVVSSTGQPAFDLNSFWQEEMTHVANADADFKNHALPLARIKKVMKTDQDVKMISAEAPILFAKGSEIFIAELTKRAWVHAEENKRRTLQRSDIAHAISKSDMYDFLIDIVPREEITAATGGAKSTVYENQNTYPGNPTYYPPSYPVDTSAYYPPLPQFTNDQVQQYQMQMQQFAQQNPLPHPQDPSHPTYQAEPSQPTYHDEPPQSSYPDPKHSPSYQSRPQESPSAYDPNTEDEIKHENK</sequence>
<dbReference type="PANTHER" id="PTHR10252">
    <property type="entry name" value="HISTONE-LIKE TRANSCRIPTION FACTOR CCAAT-RELATED"/>
    <property type="match status" value="1"/>
</dbReference>
<dbReference type="OrthoDB" id="1272441at2759"/>
<comment type="caution">
    <text evidence="10">The sequence shown here is derived from an EMBL/GenBank/DDBJ whole genome shotgun (WGS) entry which is preliminary data.</text>
</comment>
<dbReference type="EMBL" id="PJQM01006707">
    <property type="protein sequence ID" value="RCH79236.1"/>
    <property type="molecule type" value="Genomic_DNA"/>
</dbReference>
<protein>
    <recommendedName>
        <fullName evidence="9">Core Histone H2A/H2B/H3 domain-containing protein</fullName>
    </recommendedName>
</protein>
<name>A0A367INM7_RHIST</name>
<dbReference type="InterPro" id="IPR009072">
    <property type="entry name" value="Histone-fold"/>
</dbReference>
<feature type="domain" description="Core Histone H2A/H2B/H3" evidence="9">
    <location>
        <begin position="46"/>
        <end position="115"/>
    </location>
</feature>
<evidence type="ECO:0000313" key="11">
    <source>
        <dbReference type="Proteomes" id="UP000253551"/>
    </source>
</evidence>
<dbReference type="FunFam" id="1.10.20.10:FF:000006">
    <property type="entry name" value="Nuclear transcription factor Y subunit gamma"/>
    <property type="match status" value="1"/>
</dbReference>
<dbReference type="PANTHER" id="PTHR10252:SF8">
    <property type="entry name" value="NUCLEAR TRANSCRIPTION FACTOR Y SUBUNIT GAMMA"/>
    <property type="match status" value="1"/>
</dbReference>
<evidence type="ECO:0000313" key="10">
    <source>
        <dbReference type="EMBL" id="RCH79236.1"/>
    </source>
</evidence>
<keyword evidence="3" id="KW-0238">DNA-binding</keyword>
<keyword evidence="4" id="KW-0010">Activator</keyword>
<dbReference type="SUPFAM" id="SSF47113">
    <property type="entry name" value="Histone-fold"/>
    <property type="match status" value="1"/>
</dbReference>
<dbReference type="InterPro" id="IPR050568">
    <property type="entry name" value="Transcr_DNA_Rep_Reg"/>
</dbReference>